<dbReference type="Proteomes" id="UP000694701">
    <property type="component" value="Unplaced"/>
</dbReference>
<dbReference type="InterPro" id="IPR018061">
    <property type="entry name" value="Retropepsins"/>
</dbReference>
<protein>
    <recommendedName>
        <fullName evidence="3">SCAN box domain-containing protein</fullName>
    </recommendedName>
</protein>
<feature type="region of interest" description="Disordered" evidence="2">
    <location>
        <begin position="216"/>
        <end position="264"/>
    </location>
</feature>
<proteinExistence type="predicted"/>
<dbReference type="Gene3D" id="1.10.4020.10">
    <property type="entry name" value="DNA breaking-rejoining enzymes"/>
    <property type="match status" value="1"/>
</dbReference>
<dbReference type="SUPFAM" id="SSF47353">
    <property type="entry name" value="Retrovirus capsid dimerization domain-like"/>
    <property type="match status" value="1"/>
</dbReference>
<evidence type="ECO:0000259" key="3">
    <source>
        <dbReference type="PROSITE" id="PS50804"/>
    </source>
</evidence>
<dbReference type="AlphaFoldDB" id="A0A8C2KCW7"/>
<dbReference type="PANTHER" id="PTHR46888:SF15">
    <property type="entry name" value="ZINC FINGER AND SCAN DOMAIN-CONTAINING PROTEIN 12-LIKE"/>
    <property type="match status" value="1"/>
</dbReference>
<dbReference type="PANTHER" id="PTHR46888">
    <property type="entry name" value="ZINC KNUCKLE DOMAINCONTAINING PROTEIN-RELATED"/>
    <property type="match status" value="1"/>
</dbReference>
<dbReference type="PROSITE" id="PS50804">
    <property type="entry name" value="SCAN_BOX"/>
    <property type="match status" value="1"/>
</dbReference>
<evidence type="ECO:0000313" key="4">
    <source>
        <dbReference type="Ensembl" id="ENSCCRP00020106743.1"/>
    </source>
</evidence>
<dbReference type="InterPro" id="IPR021109">
    <property type="entry name" value="Peptidase_aspartic_dom_sf"/>
</dbReference>
<evidence type="ECO:0000256" key="1">
    <source>
        <dbReference type="ARBA" id="ARBA00022801"/>
    </source>
</evidence>
<dbReference type="InterPro" id="IPR003309">
    <property type="entry name" value="SCAN_dom"/>
</dbReference>
<reference evidence="4" key="1">
    <citation type="submission" date="2025-08" db="UniProtKB">
        <authorList>
            <consortium name="Ensembl"/>
        </authorList>
    </citation>
    <scope>IDENTIFICATION</scope>
</reference>
<dbReference type="GO" id="GO:0016787">
    <property type="term" value="F:hydrolase activity"/>
    <property type="evidence" value="ECO:0007669"/>
    <property type="project" value="UniProtKB-KW"/>
</dbReference>
<evidence type="ECO:0000313" key="5">
    <source>
        <dbReference type="Proteomes" id="UP000694701"/>
    </source>
</evidence>
<feature type="domain" description="SCAN box" evidence="3">
    <location>
        <begin position="135"/>
        <end position="210"/>
    </location>
</feature>
<name>A0A8C2KCW7_CYPCA</name>
<organism evidence="4 5">
    <name type="scientific">Cyprinus carpio</name>
    <name type="common">Common carp</name>
    <dbReference type="NCBI Taxonomy" id="7962"/>
    <lineage>
        <taxon>Eukaryota</taxon>
        <taxon>Metazoa</taxon>
        <taxon>Chordata</taxon>
        <taxon>Craniata</taxon>
        <taxon>Vertebrata</taxon>
        <taxon>Euteleostomi</taxon>
        <taxon>Actinopterygii</taxon>
        <taxon>Neopterygii</taxon>
        <taxon>Teleostei</taxon>
        <taxon>Ostariophysi</taxon>
        <taxon>Cypriniformes</taxon>
        <taxon>Cyprinidae</taxon>
        <taxon>Cyprininae</taxon>
        <taxon>Cyprinus</taxon>
    </lineage>
</organism>
<sequence>MMEDLLKHLTEVSLRQQQIMEHMASRQGEMERELAALRMAATPRTPLPDPRVQATQLIPKMTGHDDVETFLQMFEAIAAQEAWPRDEWARIVAPLLTGEAQRAYFMLGPERSGSYEELKKEILGWVGLSPISAAQLFQDWSYNPRRPARAQVTDLSRLAQHWLLAGGPTAHQVTERVVVDGLLRALPRPLWQVAGMRNPTNVDELVEAIELAEATQHREAGERAPPFPRRVVQERRAPEGTQRPVGRPAVPGPQDEPMPTEAPHSPGRAWLAGCAVHAEPPKQAPRAEVNINGRPVLALLDSGSGVTLIRPTVLPPRPEPKARLSITCVAVEKEALAVKWAVLELRYYLLGRQFTLITFQVFHFTVQHQAGTANANADGLSRIWSAFAGLSGSTPRPPPISQMYISCMTNLKLFAQAARA</sequence>
<dbReference type="InterPro" id="IPR038269">
    <property type="entry name" value="SCAN_sf"/>
</dbReference>
<dbReference type="Pfam" id="PF00077">
    <property type="entry name" value="RVP"/>
    <property type="match status" value="1"/>
</dbReference>
<dbReference type="Ensembl" id="ENSCCRT00020116605.1">
    <property type="protein sequence ID" value="ENSCCRP00020106743.1"/>
    <property type="gene ID" value="ENSCCRG00020048706.1"/>
</dbReference>
<evidence type="ECO:0000256" key="2">
    <source>
        <dbReference type="SAM" id="MobiDB-lite"/>
    </source>
</evidence>
<keyword evidence="1" id="KW-0378">Hydrolase</keyword>
<accession>A0A8C2KCW7</accession>
<dbReference type="SUPFAM" id="SSF50630">
    <property type="entry name" value="Acid proteases"/>
    <property type="match status" value="1"/>
</dbReference>
<dbReference type="CDD" id="cd00303">
    <property type="entry name" value="retropepsin_like"/>
    <property type="match status" value="1"/>
</dbReference>